<dbReference type="OrthoDB" id="5392263at2759"/>
<dbReference type="Proteomes" id="UP000447873">
    <property type="component" value="Unassembled WGS sequence"/>
</dbReference>
<dbReference type="EMBL" id="WNWS01000247">
    <property type="protein sequence ID" value="KAE9973268.1"/>
    <property type="molecule type" value="Genomic_DNA"/>
</dbReference>
<feature type="transmembrane region" description="Helical" evidence="2">
    <location>
        <begin position="605"/>
        <end position="626"/>
    </location>
</feature>
<name>A0A8H3YVB1_VENIN</name>
<feature type="transmembrane region" description="Helical" evidence="2">
    <location>
        <begin position="240"/>
        <end position="258"/>
    </location>
</feature>
<reference evidence="4 5" key="1">
    <citation type="submission" date="2018-12" db="EMBL/GenBank/DDBJ databases">
        <title>Venturia inaequalis Genome Resource.</title>
        <authorList>
            <person name="Lichtner F.J."/>
        </authorList>
    </citation>
    <scope>NUCLEOTIDE SEQUENCE [LARGE SCALE GENOMIC DNA]</scope>
    <source>
        <strain evidence="4 5">120213</strain>
        <strain evidence="3">Bline_iso_100314</strain>
    </source>
</reference>
<comment type="caution">
    <text evidence="4">The sequence shown here is derived from an EMBL/GenBank/DDBJ whole genome shotgun (WGS) entry which is preliminary data.</text>
</comment>
<feature type="transmembrane region" description="Helical" evidence="2">
    <location>
        <begin position="423"/>
        <end position="444"/>
    </location>
</feature>
<gene>
    <name evidence="3" type="ORF">BLS_004442</name>
    <name evidence="4" type="ORF">EG328_004496</name>
</gene>
<keyword evidence="2" id="KW-0472">Membrane</keyword>
<evidence type="ECO:0000313" key="3">
    <source>
        <dbReference type="EMBL" id="KAE9971444.1"/>
    </source>
</evidence>
<feature type="transmembrane region" description="Helical" evidence="2">
    <location>
        <begin position="388"/>
        <end position="411"/>
    </location>
</feature>
<keyword evidence="2" id="KW-0812">Transmembrane</keyword>
<feature type="transmembrane region" description="Helical" evidence="2">
    <location>
        <begin position="206"/>
        <end position="228"/>
    </location>
</feature>
<evidence type="ECO:0000313" key="4">
    <source>
        <dbReference type="EMBL" id="KAE9973268.1"/>
    </source>
</evidence>
<feature type="compositionally biased region" description="Polar residues" evidence="1">
    <location>
        <begin position="769"/>
        <end position="778"/>
    </location>
</feature>
<protein>
    <submittedName>
        <fullName evidence="4">Uncharacterized protein</fullName>
    </submittedName>
</protein>
<dbReference type="AlphaFoldDB" id="A0A8H3YVB1"/>
<sequence>MTNFTECAAKLLANPSAYTQWRWNGSVRLIDKNETTQISHEGCRAICGTGIAWYLWSESSATITTWLLPIVGMFLQAPFESNAFWSTVLAIARWIGNPMTSLSYIFWNISVSGKCALMVDMAVEYDHKFLSEDSDFAHIRDSFYILMTMNQFAMKTEVSSLKKEAEGLLRIVLFSKDLVLHGTQESLKDYRHNLAKDLRRRRKRGVVPVFVSTAWFLFSLAISIQSAFGLIGNNAEAHDLALGLLLGWMPIMIMAGIVDRNPFSVDDVRKPLNKLISLVCDSLQDDALITTFLTTLEASDEETEQMRRRVYRIKAEAGYLQNDFFAQFAGQGRARWHYGCAHSILSDIENIWVADRGREWLRDEYEARTKLVLGSNDHGLFWFDFRELWQASAAFIAVLASCLGAFVLSYFTPTVGLGCRSLGYLIFLCVSTGLLILEFVVWWLTSEERAEQLLNMERRPTLIERAHMEQQAEQAATVFRGVWRRVQSWGIAHRSKVEEFLSDHVSAIWSQCYPEPKRVDKREKRRTKIHRFFERTHGYSTRQWLHRLFFVPAELFNTIWLIYIVLAQTFGAYSNCNCVTSRYGFHGGYVDLGQANTTDNKFVQYYWAGGTSLSCAILGLGLIYVVTEWCLQSHISTETVKNARRGLRKTRWFRRITYWPRRLTRKTTVSINNLFAALHSVPKESRQKTLFWSKDVTFDYATDHFLSPRAERQASNATHEEELHDWTTPPIQPTPTFYRDRSDTGASLTQHLLSPPGADNFLSPERSPSFVSGVSSMDPTEVGGSDDDGERWRPGYERAGSSGGH</sequence>
<dbReference type="Proteomes" id="UP000433883">
    <property type="component" value="Unassembled WGS sequence"/>
</dbReference>
<organism evidence="4 5">
    <name type="scientific">Venturia inaequalis</name>
    <name type="common">Apple scab fungus</name>
    <dbReference type="NCBI Taxonomy" id="5025"/>
    <lineage>
        <taxon>Eukaryota</taxon>
        <taxon>Fungi</taxon>
        <taxon>Dikarya</taxon>
        <taxon>Ascomycota</taxon>
        <taxon>Pezizomycotina</taxon>
        <taxon>Dothideomycetes</taxon>
        <taxon>Pleosporomycetidae</taxon>
        <taxon>Venturiales</taxon>
        <taxon>Venturiaceae</taxon>
        <taxon>Venturia</taxon>
    </lineage>
</organism>
<feature type="transmembrane region" description="Helical" evidence="2">
    <location>
        <begin position="544"/>
        <end position="566"/>
    </location>
</feature>
<evidence type="ECO:0000256" key="1">
    <source>
        <dbReference type="SAM" id="MobiDB-lite"/>
    </source>
</evidence>
<feature type="region of interest" description="Disordered" evidence="1">
    <location>
        <begin position="711"/>
        <end position="805"/>
    </location>
</feature>
<accession>A0A8H3YVB1</accession>
<keyword evidence="2" id="KW-1133">Transmembrane helix</keyword>
<dbReference type="EMBL" id="WNWQ01000294">
    <property type="protein sequence ID" value="KAE9971444.1"/>
    <property type="molecule type" value="Genomic_DNA"/>
</dbReference>
<evidence type="ECO:0000256" key="2">
    <source>
        <dbReference type="SAM" id="Phobius"/>
    </source>
</evidence>
<proteinExistence type="predicted"/>
<evidence type="ECO:0000313" key="5">
    <source>
        <dbReference type="Proteomes" id="UP000447873"/>
    </source>
</evidence>